<sequence length="182" mass="21397">MRRITFQCNKYSPGVLYIMVLFGVSLGLLTFYAFLVFSGIEQGPEDGPIYFREHPMHAVYLIFGLIPIAMSLPAWIAAKCWSRKEEEALLDLYEDHAVLYWKNKEFLIKKGALNIKIPKPQPYWYKTYVLKIPRHRIVLVGSVKETKEKRRRQLSLDIAIEELSAYKKVKSRVHNVDRMQKY</sequence>
<dbReference type="EMBL" id="AGDY01000009">
    <property type="protein sequence ID" value="EMB20190.1"/>
    <property type="molecule type" value="Genomic_DNA"/>
</dbReference>
<dbReference type="RefSeq" id="WP_002692500.1">
    <property type="nucleotide sequence ID" value="NZ_CM001797.1"/>
</dbReference>
<dbReference type="AlphaFoldDB" id="A0A0F6MMC2"/>
<comment type="caution">
    <text evidence="2">The sequence shown here is derived from an EMBL/GenBank/DDBJ whole genome shotgun (WGS) entry which is preliminary data.</text>
</comment>
<keyword evidence="1" id="KW-0472">Membrane</keyword>
<accession>A0A0F6MMC2</accession>
<feature type="transmembrane region" description="Helical" evidence="1">
    <location>
        <begin position="15"/>
        <end position="37"/>
    </location>
</feature>
<reference evidence="2" key="1">
    <citation type="submission" date="2012-01" db="EMBL/GenBank/DDBJ databases">
        <title>The Genome Sequence of Treponema denticola OTK.</title>
        <authorList>
            <consortium name="The Broad Institute Genome Sequencing Platform"/>
            <person name="Earl A."/>
            <person name="Ward D."/>
            <person name="Feldgarden M."/>
            <person name="Gevers D."/>
            <person name="Blanton J.M."/>
            <person name="Fenno C.J."/>
            <person name="Baranova O.V."/>
            <person name="Mathney J."/>
            <person name="Dewhirst F.E."/>
            <person name="Izard J."/>
            <person name="Young S.K."/>
            <person name="Zeng Q."/>
            <person name="Gargeya S."/>
            <person name="Fitzgerald M."/>
            <person name="Haas B."/>
            <person name="Abouelleil A."/>
            <person name="Alvarado L."/>
            <person name="Arachchi H.M."/>
            <person name="Berlin A."/>
            <person name="Chapman S.B."/>
            <person name="Gearin G."/>
            <person name="Goldberg J."/>
            <person name="Griggs A."/>
            <person name="Gujja S."/>
            <person name="Hansen M."/>
            <person name="Heiman D."/>
            <person name="Howarth C."/>
            <person name="Larimer J."/>
            <person name="Lui A."/>
            <person name="MacDonald P.J.P."/>
            <person name="McCowen C."/>
            <person name="Montmayeur A."/>
            <person name="Murphy C."/>
            <person name="Neiman D."/>
            <person name="Pearson M."/>
            <person name="Priest M."/>
            <person name="Roberts A."/>
            <person name="Saif S."/>
            <person name="Shea T."/>
            <person name="Sisk P."/>
            <person name="Stolte C."/>
            <person name="Sykes S."/>
            <person name="Wortman J."/>
            <person name="Nusbaum C."/>
            <person name="Birren B."/>
        </authorList>
    </citation>
    <scope>NUCLEOTIDE SEQUENCE [LARGE SCALE GENOMIC DNA]</scope>
    <source>
        <strain evidence="2">OTK</strain>
    </source>
</reference>
<name>A0A0F6MMC2_TREDN</name>
<feature type="transmembrane region" description="Helical" evidence="1">
    <location>
        <begin position="57"/>
        <end position="78"/>
    </location>
</feature>
<keyword evidence="1" id="KW-0812">Transmembrane</keyword>
<proteinExistence type="predicted"/>
<protein>
    <submittedName>
        <fullName evidence="2">Uncharacterized protein</fullName>
    </submittedName>
</protein>
<evidence type="ECO:0000256" key="1">
    <source>
        <dbReference type="SAM" id="Phobius"/>
    </source>
</evidence>
<dbReference type="HOGENOM" id="CLU_1729651_0_0_12"/>
<organism evidence="2">
    <name type="scientific">Treponema denticola OTK</name>
    <dbReference type="NCBI Taxonomy" id="999434"/>
    <lineage>
        <taxon>Bacteria</taxon>
        <taxon>Pseudomonadati</taxon>
        <taxon>Spirochaetota</taxon>
        <taxon>Spirochaetia</taxon>
        <taxon>Spirochaetales</taxon>
        <taxon>Treponemataceae</taxon>
        <taxon>Treponema</taxon>
    </lineage>
</organism>
<evidence type="ECO:0000313" key="2">
    <source>
        <dbReference type="EMBL" id="EMB20190.1"/>
    </source>
</evidence>
<keyword evidence="1" id="KW-1133">Transmembrane helix</keyword>
<dbReference type="Proteomes" id="UP000011701">
    <property type="component" value="Chromosome"/>
</dbReference>
<dbReference type="PATRIC" id="fig|999434.4.peg.1711"/>
<gene>
    <name evidence="2" type="ORF">HMPREF9723_01650</name>
</gene>